<comment type="caution">
    <text evidence="2">The sequence shown here is derived from an EMBL/GenBank/DDBJ whole genome shotgun (WGS) entry which is preliminary data.</text>
</comment>
<dbReference type="AlphaFoldDB" id="A0AAD5RFB3"/>
<accession>A0AAD5RFB3</accession>
<evidence type="ECO:0000313" key="3">
    <source>
        <dbReference type="Proteomes" id="UP001196413"/>
    </source>
</evidence>
<keyword evidence="3" id="KW-1185">Reference proteome</keyword>
<reference evidence="2" key="1">
    <citation type="submission" date="2021-06" db="EMBL/GenBank/DDBJ databases">
        <title>Parelaphostrongylus tenuis whole genome reference sequence.</title>
        <authorList>
            <person name="Garwood T.J."/>
            <person name="Larsen P.A."/>
            <person name="Fountain-Jones N.M."/>
            <person name="Garbe J.R."/>
            <person name="Macchietto M.G."/>
            <person name="Kania S.A."/>
            <person name="Gerhold R.W."/>
            <person name="Richards J.E."/>
            <person name="Wolf T.M."/>
        </authorList>
    </citation>
    <scope>NUCLEOTIDE SEQUENCE</scope>
    <source>
        <strain evidence="2">MNPRO001-30</strain>
        <tissue evidence="2">Meninges</tissue>
    </source>
</reference>
<sequence>MPLARSKDAVPIILKCETDFHCHASKEIATCSAGELTTDNGDTHDNSNALSAHIDS</sequence>
<name>A0AAD5RFB3_PARTN</name>
<feature type="compositionally biased region" description="Polar residues" evidence="1">
    <location>
        <begin position="35"/>
        <end position="50"/>
    </location>
</feature>
<evidence type="ECO:0000313" key="2">
    <source>
        <dbReference type="EMBL" id="KAJ1375011.1"/>
    </source>
</evidence>
<dbReference type="Proteomes" id="UP001196413">
    <property type="component" value="Unassembled WGS sequence"/>
</dbReference>
<gene>
    <name evidence="2" type="ORF">KIN20_038234</name>
</gene>
<protein>
    <submittedName>
        <fullName evidence="2">Uncharacterized protein</fullName>
    </submittedName>
</protein>
<organism evidence="2 3">
    <name type="scientific">Parelaphostrongylus tenuis</name>
    <name type="common">Meningeal worm</name>
    <dbReference type="NCBI Taxonomy" id="148309"/>
    <lineage>
        <taxon>Eukaryota</taxon>
        <taxon>Metazoa</taxon>
        <taxon>Ecdysozoa</taxon>
        <taxon>Nematoda</taxon>
        <taxon>Chromadorea</taxon>
        <taxon>Rhabditida</taxon>
        <taxon>Rhabditina</taxon>
        <taxon>Rhabditomorpha</taxon>
        <taxon>Strongyloidea</taxon>
        <taxon>Metastrongylidae</taxon>
        <taxon>Parelaphostrongylus</taxon>
    </lineage>
</organism>
<feature type="region of interest" description="Disordered" evidence="1">
    <location>
        <begin position="35"/>
        <end position="56"/>
    </location>
</feature>
<dbReference type="EMBL" id="JAHQIW010007501">
    <property type="protein sequence ID" value="KAJ1375011.1"/>
    <property type="molecule type" value="Genomic_DNA"/>
</dbReference>
<proteinExistence type="predicted"/>
<evidence type="ECO:0000256" key="1">
    <source>
        <dbReference type="SAM" id="MobiDB-lite"/>
    </source>
</evidence>